<proteinExistence type="predicted"/>
<gene>
    <name evidence="1" type="ORF">H257_04240</name>
</gene>
<name>W4GWY5_APHAT</name>
<evidence type="ECO:0000313" key="1">
    <source>
        <dbReference type="EMBL" id="ETV83529.1"/>
    </source>
</evidence>
<reference evidence="1" key="1">
    <citation type="submission" date="2013-12" db="EMBL/GenBank/DDBJ databases">
        <title>The Genome Sequence of Aphanomyces astaci APO3.</title>
        <authorList>
            <consortium name="The Broad Institute Genomics Platform"/>
            <person name="Russ C."/>
            <person name="Tyler B."/>
            <person name="van West P."/>
            <person name="Dieguez-Uribeondo J."/>
            <person name="Young S.K."/>
            <person name="Zeng Q."/>
            <person name="Gargeya S."/>
            <person name="Fitzgerald M."/>
            <person name="Abouelleil A."/>
            <person name="Alvarado L."/>
            <person name="Chapman S.B."/>
            <person name="Gainer-Dewar J."/>
            <person name="Goldberg J."/>
            <person name="Griggs A."/>
            <person name="Gujja S."/>
            <person name="Hansen M."/>
            <person name="Howarth C."/>
            <person name="Imamovic A."/>
            <person name="Ireland A."/>
            <person name="Larimer J."/>
            <person name="McCowan C."/>
            <person name="Murphy C."/>
            <person name="Pearson M."/>
            <person name="Poon T.W."/>
            <person name="Priest M."/>
            <person name="Roberts A."/>
            <person name="Saif S."/>
            <person name="Shea T."/>
            <person name="Sykes S."/>
            <person name="Wortman J."/>
            <person name="Nusbaum C."/>
            <person name="Birren B."/>
        </authorList>
    </citation>
    <scope>NUCLEOTIDE SEQUENCE [LARGE SCALE GENOMIC DNA]</scope>
    <source>
        <strain evidence="1">APO3</strain>
    </source>
</reference>
<dbReference type="EMBL" id="KI913120">
    <property type="protein sequence ID" value="ETV83529.1"/>
    <property type="molecule type" value="Genomic_DNA"/>
</dbReference>
<sequence>MCGQLMCHCWPRRRVRFWGRRVVVEVAVGLEVSSEVARGTESFATAVHFAREWSNARVGLGVSSQFLLGAKPFVAQLERAPKRLFARVGKLVAAEVARRAKARHAAIIVARVRPSACVGLCVLLQCEFAIEPLAAARCEAHKAALLATRHGRRWLR</sequence>
<accession>W4GWY5</accession>
<dbReference type="GeneID" id="20806236"/>
<organism evidence="1">
    <name type="scientific">Aphanomyces astaci</name>
    <name type="common">Crayfish plague agent</name>
    <dbReference type="NCBI Taxonomy" id="112090"/>
    <lineage>
        <taxon>Eukaryota</taxon>
        <taxon>Sar</taxon>
        <taxon>Stramenopiles</taxon>
        <taxon>Oomycota</taxon>
        <taxon>Saprolegniomycetes</taxon>
        <taxon>Saprolegniales</taxon>
        <taxon>Verrucalvaceae</taxon>
        <taxon>Aphanomyces</taxon>
    </lineage>
</organism>
<dbReference type="AlphaFoldDB" id="W4GWY5"/>
<dbReference type="VEuPathDB" id="FungiDB:H257_04240"/>
<dbReference type="RefSeq" id="XP_009826959.1">
    <property type="nucleotide sequence ID" value="XM_009828657.1"/>
</dbReference>
<protein>
    <submittedName>
        <fullName evidence="1">Uncharacterized protein</fullName>
    </submittedName>
</protein>